<dbReference type="Pfam" id="PF00455">
    <property type="entry name" value="DeoRC"/>
    <property type="match status" value="1"/>
</dbReference>
<feature type="domain" description="HTH deoR-type" evidence="3">
    <location>
        <begin position="5"/>
        <end position="60"/>
    </location>
</feature>
<comment type="caution">
    <text evidence="4">The sequence shown here is derived from an EMBL/GenBank/DDBJ whole genome shotgun (WGS) entry which is preliminary data.</text>
</comment>
<protein>
    <submittedName>
        <fullName evidence="4">DeoR family transcriptional regulator</fullName>
    </submittedName>
</protein>
<name>A0A7I9WRY5_9MYCO</name>
<dbReference type="RefSeq" id="WP_193490396.1">
    <property type="nucleotide sequence ID" value="NZ_BAAAMC010000015.1"/>
</dbReference>
<dbReference type="Pfam" id="PF08220">
    <property type="entry name" value="HTH_DeoR"/>
    <property type="match status" value="1"/>
</dbReference>
<keyword evidence="1" id="KW-0805">Transcription regulation</keyword>
<dbReference type="Gene3D" id="1.10.10.10">
    <property type="entry name" value="Winged helix-like DNA-binding domain superfamily/Winged helix DNA-binding domain"/>
    <property type="match status" value="1"/>
</dbReference>
<evidence type="ECO:0000256" key="2">
    <source>
        <dbReference type="ARBA" id="ARBA00023163"/>
    </source>
</evidence>
<gene>
    <name evidence="4" type="ORF">MMUR_42660</name>
</gene>
<dbReference type="PANTHER" id="PTHR30363:SF44">
    <property type="entry name" value="AGA OPERON TRANSCRIPTIONAL REPRESSOR-RELATED"/>
    <property type="match status" value="1"/>
</dbReference>
<dbReference type="SMART" id="SM00420">
    <property type="entry name" value="HTH_DEOR"/>
    <property type="match status" value="1"/>
</dbReference>
<dbReference type="PRINTS" id="PR00037">
    <property type="entry name" value="HTHLACR"/>
</dbReference>
<dbReference type="InterPro" id="IPR014036">
    <property type="entry name" value="DeoR-like_C"/>
</dbReference>
<dbReference type="EMBL" id="BLKT01000003">
    <property type="protein sequence ID" value="GFG60130.1"/>
    <property type="molecule type" value="Genomic_DNA"/>
</dbReference>
<dbReference type="InterPro" id="IPR050313">
    <property type="entry name" value="Carb_Metab_HTH_regulators"/>
</dbReference>
<evidence type="ECO:0000313" key="4">
    <source>
        <dbReference type="EMBL" id="GFG60130.1"/>
    </source>
</evidence>
<dbReference type="PANTHER" id="PTHR30363">
    <property type="entry name" value="HTH-TYPE TRANSCRIPTIONAL REGULATOR SRLR-RELATED"/>
    <property type="match status" value="1"/>
</dbReference>
<reference evidence="4 5" key="1">
    <citation type="journal article" date="2019" name="Emerg. Microbes Infect.">
        <title>Comprehensive subspecies identification of 175 nontuberculous mycobacteria species based on 7547 genomic profiles.</title>
        <authorList>
            <person name="Matsumoto Y."/>
            <person name="Kinjo T."/>
            <person name="Motooka D."/>
            <person name="Nabeya D."/>
            <person name="Jung N."/>
            <person name="Uechi K."/>
            <person name="Horii T."/>
            <person name="Iida T."/>
            <person name="Fujita J."/>
            <person name="Nakamura S."/>
        </authorList>
    </citation>
    <scope>NUCLEOTIDE SEQUENCE [LARGE SCALE GENOMIC DNA]</scope>
    <source>
        <strain evidence="4 5">JCM 13392</strain>
    </source>
</reference>
<evidence type="ECO:0000256" key="1">
    <source>
        <dbReference type="ARBA" id="ARBA00023015"/>
    </source>
</evidence>
<proteinExistence type="predicted"/>
<sequence length="278" mass="29507">MTIDAKTRRDLILQRARADREVSYAALAAQFDVSEMTIRRDIEALEARGAVRRVVGGAVAVLGKDIEPAFSTRVADAASEKHHIADAVAELIGPKETLILDAGSTSLAVARSLRGRALGLTVVTPSVPIAVALVDEPDTNVVMTGGELRTGELSLVGSGAEEMLTRYNCDTYVMGVAGIDAERGFSDYLLAEARMKRVALSRADRVIVAADRSKLGRVNFVGIAALAQVDTIVTDGAVDHPALVCARSEGVDVICLDEPKSASPNRFPRRNGQVTQGQ</sequence>
<dbReference type="Gene3D" id="3.40.50.1360">
    <property type="match status" value="1"/>
</dbReference>
<dbReference type="GO" id="GO:0003700">
    <property type="term" value="F:DNA-binding transcription factor activity"/>
    <property type="evidence" value="ECO:0007669"/>
    <property type="project" value="InterPro"/>
</dbReference>
<dbReference type="InterPro" id="IPR037171">
    <property type="entry name" value="NagB/RpiA_transferase-like"/>
</dbReference>
<dbReference type="SUPFAM" id="SSF100950">
    <property type="entry name" value="NagB/RpiA/CoA transferase-like"/>
    <property type="match status" value="1"/>
</dbReference>
<keyword evidence="2" id="KW-0804">Transcription</keyword>
<dbReference type="PROSITE" id="PS51000">
    <property type="entry name" value="HTH_DEOR_2"/>
    <property type="match status" value="1"/>
</dbReference>
<accession>A0A7I9WRY5</accession>
<organism evidence="4 5">
    <name type="scientific">Mycolicibacterium murale</name>
    <dbReference type="NCBI Taxonomy" id="182220"/>
    <lineage>
        <taxon>Bacteria</taxon>
        <taxon>Bacillati</taxon>
        <taxon>Actinomycetota</taxon>
        <taxon>Actinomycetes</taxon>
        <taxon>Mycobacteriales</taxon>
        <taxon>Mycobacteriaceae</taxon>
        <taxon>Mycolicibacterium</taxon>
    </lineage>
</organism>
<dbReference type="InterPro" id="IPR036390">
    <property type="entry name" value="WH_DNA-bd_sf"/>
</dbReference>
<dbReference type="Proteomes" id="UP000465241">
    <property type="component" value="Unassembled WGS sequence"/>
</dbReference>
<dbReference type="SMART" id="SM01134">
    <property type="entry name" value="DeoRC"/>
    <property type="match status" value="1"/>
</dbReference>
<evidence type="ECO:0000313" key="5">
    <source>
        <dbReference type="Proteomes" id="UP000465241"/>
    </source>
</evidence>
<dbReference type="AlphaFoldDB" id="A0A7I9WRY5"/>
<keyword evidence="5" id="KW-1185">Reference proteome</keyword>
<evidence type="ECO:0000259" key="3">
    <source>
        <dbReference type="PROSITE" id="PS51000"/>
    </source>
</evidence>
<dbReference type="InterPro" id="IPR036388">
    <property type="entry name" value="WH-like_DNA-bd_sf"/>
</dbReference>
<dbReference type="InterPro" id="IPR001034">
    <property type="entry name" value="DeoR_HTH"/>
</dbReference>
<dbReference type="SUPFAM" id="SSF46785">
    <property type="entry name" value="Winged helix' DNA-binding domain"/>
    <property type="match status" value="1"/>
</dbReference>